<dbReference type="EMBL" id="LGRX02015901">
    <property type="protein sequence ID" value="KAK3262873.1"/>
    <property type="molecule type" value="Genomic_DNA"/>
</dbReference>
<name>A0AAE0FNN2_9CHLO</name>
<keyword evidence="4" id="KW-1185">Reference proteome</keyword>
<accession>A0AAE0FNN2</accession>
<reference evidence="3 4" key="1">
    <citation type="journal article" date="2015" name="Genome Biol. Evol.">
        <title>Comparative Genomics of a Bacterivorous Green Alga Reveals Evolutionary Causalities and Consequences of Phago-Mixotrophic Mode of Nutrition.</title>
        <authorList>
            <person name="Burns J.A."/>
            <person name="Paasch A."/>
            <person name="Narechania A."/>
            <person name="Kim E."/>
        </authorList>
    </citation>
    <scope>NUCLEOTIDE SEQUENCE [LARGE SCALE GENOMIC DNA]</scope>
    <source>
        <strain evidence="3 4">PLY_AMNH</strain>
    </source>
</reference>
<evidence type="ECO:0008006" key="5">
    <source>
        <dbReference type="Google" id="ProtNLM"/>
    </source>
</evidence>
<evidence type="ECO:0000256" key="2">
    <source>
        <dbReference type="SAM" id="Phobius"/>
    </source>
</evidence>
<gene>
    <name evidence="3" type="ORF">CYMTET_28294</name>
</gene>
<keyword evidence="2" id="KW-0812">Transmembrane</keyword>
<feature type="transmembrane region" description="Helical" evidence="2">
    <location>
        <begin position="77"/>
        <end position="100"/>
    </location>
</feature>
<dbReference type="InterPro" id="IPR007383">
    <property type="entry name" value="DUF445"/>
</dbReference>
<evidence type="ECO:0000313" key="3">
    <source>
        <dbReference type="EMBL" id="KAK3262873.1"/>
    </source>
</evidence>
<evidence type="ECO:0000256" key="1">
    <source>
        <dbReference type="SAM" id="MobiDB-lite"/>
    </source>
</evidence>
<dbReference type="Proteomes" id="UP001190700">
    <property type="component" value="Unassembled WGS sequence"/>
</dbReference>
<dbReference type="AlphaFoldDB" id="A0AAE0FNN2"/>
<proteinExistence type="predicted"/>
<evidence type="ECO:0000313" key="4">
    <source>
        <dbReference type="Proteomes" id="UP001190700"/>
    </source>
</evidence>
<organism evidence="3 4">
    <name type="scientific">Cymbomonas tetramitiformis</name>
    <dbReference type="NCBI Taxonomy" id="36881"/>
    <lineage>
        <taxon>Eukaryota</taxon>
        <taxon>Viridiplantae</taxon>
        <taxon>Chlorophyta</taxon>
        <taxon>Pyramimonadophyceae</taxon>
        <taxon>Pyramimonadales</taxon>
        <taxon>Pyramimonadaceae</taxon>
        <taxon>Cymbomonas</taxon>
    </lineage>
</organism>
<dbReference type="Pfam" id="PF04286">
    <property type="entry name" value="DUF445"/>
    <property type="match status" value="1"/>
</dbReference>
<protein>
    <recommendedName>
        <fullName evidence="5">DUF445 domain-containing protein</fullName>
    </recommendedName>
</protein>
<keyword evidence="2" id="KW-0472">Membrane</keyword>
<sequence>MDPKKEVALTVNPDSREPSQEIESKVATAVAEEESNDLSWVNKGSLANTFTFVFMVIGIAMRFALGDWENRSNPARYVLAFGLFGFAGGITNWIAITMLFDEIPGLAGSGIIPKQFQQIKSTMKNMIMDTFFSTEFLEKQVKDKLSKFASKDAIEGKLKGLLDSPDFETMLDTKLAEMADKPMGMMLSMLNLNASKVKPFIKPFVTSMASDLGPLIHEMLSGDGAIPVSKIRDEVELLMDERLKELTANRIKVLIEAVIREHLAWLVVWGNVFGGLIGIISELVGY</sequence>
<dbReference type="PANTHER" id="PTHR38568:SF2">
    <property type="entry name" value="DUF445 DOMAIN-CONTAINING PROTEIN"/>
    <property type="match status" value="1"/>
</dbReference>
<feature type="region of interest" description="Disordered" evidence="1">
    <location>
        <begin position="1"/>
        <end position="22"/>
    </location>
</feature>
<feature type="transmembrane region" description="Helical" evidence="2">
    <location>
        <begin position="46"/>
        <end position="65"/>
    </location>
</feature>
<dbReference type="PANTHER" id="PTHR38568">
    <property type="entry name" value="DUF445 DOMAIN-CONTAINING PROTEIN-RELATED"/>
    <property type="match status" value="1"/>
</dbReference>
<keyword evidence="2" id="KW-1133">Transmembrane helix</keyword>
<comment type="caution">
    <text evidence="3">The sequence shown here is derived from an EMBL/GenBank/DDBJ whole genome shotgun (WGS) entry which is preliminary data.</text>
</comment>